<protein>
    <submittedName>
        <fullName evidence="1">Uncharacterized protein</fullName>
    </submittedName>
</protein>
<dbReference type="Proteomes" id="UP000053904">
    <property type="component" value="Unassembled WGS sequence"/>
</dbReference>
<evidence type="ECO:0000313" key="1">
    <source>
        <dbReference type="EMBL" id="KUK77505.1"/>
    </source>
</evidence>
<proteinExistence type="predicted"/>
<dbReference type="AlphaFoldDB" id="A0A101HJB6"/>
<comment type="caution">
    <text evidence="1">The sequence shown here is derived from an EMBL/GenBank/DDBJ whole genome shotgun (WGS) entry which is preliminary data.</text>
</comment>
<dbReference type="EMBL" id="LGGO01000027">
    <property type="protein sequence ID" value="KUK77505.1"/>
    <property type="molecule type" value="Genomic_DNA"/>
</dbReference>
<name>A0A101HJB6_9BACT</name>
<organism evidence="1 2">
    <name type="scientific">candidate division WS6 bacterium 34_10</name>
    <dbReference type="NCBI Taxonomy" id="1641389"/>
    <lineage>
        <taxon>Bacteria</taxon>
        <taxon>Candidatus Dojkabacteria</taxon>
    </lineage>
</organism>
<gene>
    <name evidence="1" type="ORF">XD93_0288</name>
</gene>
<reference evidence="2" key="1">
    <citation type="journal article" date="2015" name="MBio">
        <title>Genome-Resolved Metagenomic Analysis Reveals Roles for Candidate Phyla and Other Microbial Community Members in Biogeochemical Transformations in Oil Reservoirs.</title>
        <authorList>
            <person name="Hu P."/>
            <person name="Tom L."/>
            <person name="Singh A."/>
            <person name="Thomas B.C."/>
            <person name="Baker B.J."/>
            <person name="Piceno Y.M."/>
            <person name="Andersen G.L."/>
            <person name="Banfield J.F."/>
        </authorList>
    </citation>
    <scope>NUCLEOTIDE SEQUENCE [LARGE SCALE GENOMIC DNA]</scope>
</reference>
<accession>A0A101HJB6</accession>
<sequence>MEKIVSEVSQSAIYEYNDYIQSQKEEGYGKQYSFEKLGIEDWSIVQMDADDILRLQTFVESSQTVAPAYIFWKECGRHVTLEGVAKEVIEREEYIPGDARIWVSDILSSEFNREEVEEKIKRGEIDPPLIFFPVYKEEELEKGLLKVGNILDGNHRLQEVARYLLECSDEERDNFRLTCFVGKVDVMKYVTINAQYFVKPTAKKILVSLERFMGKDVEGINKRYFMSFFERWYLLLQRVGYYKENG</sequence>
<evidence type="ECO:0000313" key="2">
    <source>
        <dbReference type="Proteomes" id="UP000053904"/>
    </source>
</evidence>